<proteinExistence type="predicted"/>
<accession>A0A9E7KQS9</accession>
<sequence>GYLAIKGYLEPLFVFSFHSPGASYLTGSSFPPSVVGFWVSLRLRDVGYQESDGVLHLGIGLSRCPLLSRTLISDQQKGTHRHQKLSSRSLDDRVAASGELHLLAKWNVDERVWIAGADAVFLQKSTLTHRFPHPGDTEAREIASATLFSLSVVGEHKVTFGALGATSALV</sequence>
<name>A0A9E7KQS9_9LILI</name>
<dbReference type="EMBL" id="CP097510">
    <property type="protein sequence ID" value="URE24394.1"/>
    <property type="molecule type" value="Genomic_DNA"/>
</dbReference>
<organism evidence="1 2">
    <name type="scientific">Musa troglodytarum</name>
    <name type="common">fe'i banana</name>
    <dbReference type="NCBI Taxonomy" id="320322"/>
    <lineage>
        <taxon>Eukaryota</taxon>
        <taxon>Viridiplantae</taxon>
        <taxon>Streptophyta</taxon>
        <taxon>Embryophyta</taxon>
        <taxon>Tracheophyta</taxon>
        <taxon>Spermatophyta</taxon>
        <taxon>Magnoliopsida</taxon>
        <taxon>Liliopsida</taxon>
        <taxon>Zingiberales</taxon>
        <taxon>Musaceae</taxon>
        <taxon>Musa</taxon>
    </lineage>
</organism>
<keyword evidence="2" id="KW-1185">Reference proteome</keyword>
<reference evidence="1" key="1">
    <citation type="submission" date="2022-05" db="EMBL/GenBank/DDBJ databases">
        <title>The Musa troglodytarum L. genome provides insights into the mechanism of non-climacteric behaviour and enrichment of carotenoids.</title>
        <authorList>
            <person name="Wang J."/>
        </authorList>
    </citation>
    <scope>NUCLEOTIDE SEQUENCE</scope>
    <source>
        <tissue evidence="1">Leaf</tissue>
    </source>
</reference>
<evidence type="ECO:0000313" key="1">
    <source>
        <dbReference type="EMBL" id="URE24394.1"/>
    </source>
</evidence>
<gene>
    <name evidence="1" type="ORF">MUK42_34632</name>
</gene>
<feature type="non-terminal residue" evidence="1">
    <location>
        <position position="1"/>
    </location>
</feature>
<dbReference type="OrthoDB" id="7537227at2759"/>
<dbReference type="AlphaFoldDB" id="A0A9E7KQS9"/>
<dbReference type="Proteomes" id="UP001055439">
    <property type="component" value="Chromosome 8"/>
</dbReference>
<evidence type="ECO:0000313" key="2">
    <source>
        <dbReference type="Proteomes" id="UP001055439"/>
    </source>
</evidence>
<protein>
    <submittedName>
        <fullName evidence="1">Uncharacterized protein</fullName>
    </submittedName>
</protein>